<reference evidence="2 3" key="1">
    <citation type="journal article" date="2020" name="Int. J. Syst. Evol. Microbiol.">
        <title>Novel acetic acid bacteria from cider fermentations: Acetobacter conturbans sp. nov. and Acetobacter fallax sp. nov.</title>
        <authorList>
            <person name="Sombolestani A.S."/>
            <person name="Cleenwerck I."/>
            <person name="Cnockaert M."/>
            <person name="Borremans W."/>
            <person name="Wieme A.D."/>
            <person name="De Vuyst L."/>
            <person name="Vandamme P."/>
        </authorList>
    </citation>
    <scope>NUCLEOTIDE SEQUENCE [LARGE SCALE GENOMIC DNA]</scope>
    <source>
        <strain evidence="2 3">LMG 1637</strain>
    </source>
</reference>
<dbReference type="EMBL" id="WOSW01000025">
    <property type="protein sequence ID" value="NHO33345.1"/>
    <property type="molecule type" value="Genomic_DNA"/>
</dbReference>
<keyword evidence="3" id="KW-1185">Reference proteome</keyword>
<organism evidence="2 3">
    <name type="scientific">Acetobacter fallax</name>
    <dbReference type="NCBI Taxonomy" id="1737473"/>
    <lineage>
        <taxon>Bacteria</taxon>
        <taxon>Pseudomonadati</taxon>
        <taxon>Pseudomonadota</taxon>
        <taxon>Alphaproteobacteria</taxon>
        <taxon>Acetobacterales</taxon>
        <taxon>Acetobacteraceae</taxon>
        <taxon>Acetobacter</taxon>
    </lineage>
</organism>
<dbReference type="RefSeq" id="WP_173577866.1">
    <property type="nucleotide sequence ID" value="NZ_WOSW01000025.1"/>
</dbReference>
<comment type="caution">
    <text evidence="2">The sequence shown here is derived from an EMBL/GenBank/DDBJ whole genome shotgun (WGS) entry which is preliminary data.</text>
</comment>
<protein>
    <submittedName>
        <fullName evidence="2">Uncharacterized protein</fullName>
    </submittedName>
</protein>
<gene>
    <name evidence="2" type="ORF">GOB84_12370</name>
</gene>
<evidence type="ECO:0000313" key="2">
    <source>
        <dbReference type="EMBL" id="NHO33345.1"/>
    </source>
</evidence>
<evidence type="ECO:0000313" key="3">
    <source>
        <dbReference type="Proteomes" id="UP000615326"/>
    </source>
</evidence>
<name>A0ABX0KFZ3_9PROT</name>
<accession>A0ABX0KFZ3</accession>
<sequence>MVHGFLPFWTQFHEPIEFASGVLSGWWGYLLRSRKVARQKRYETGQLALRLVSASEEQIVRLNDLLLSYADEIDGLRQGRWLLLDCLADIQAQALAARLIVHELDDRLGLPPRQFTPLPPYPPDLRTGAQAADTAQPRADTRPINRPATSAEAESV</sequence>
<evidence type="ECO:0000256" key="1">
    <source>
        <dbReference type="SAM" id="MobiDB-lite"/>
    </source>
</evidence>
<dbReference type="Proteomes" id="UP000615326">
    <property type="component" value="Unassembled WGS sequence"/>
</dbReference>
<feature type="region of interest" description="Disordered" evidence="1">
    <location>
        <begin position="112"/>
        <end position="156"/>
    </location>
</feature>
<proteinExistence type="predicted"/>